<feature type="transmembrane region" description="Helical" evidence="1">
    <location>
        <begin position="57"/>
        <end position="79"/>
    </location>
</feature>
<evidence type="ECO:0000313" key="3">
    <source>
        <dbReference type="Proteomes" id="UP001206128"/>
    </source>
</evidence>
<dbReference type="Proteomes" id="UP001206128">
    <property type="component" value="Unassembled WGS sequence"/>
</dbReference>
<protein>
    <submittedName>
        <fullName evidence="2">Uncharacterized protein</fullName>
    </submittedName>
</protein>
<reference evidence="2" key="1">
    <citation type="submission" date="2022-06" db="EMBL/GenBank/DDBJ databases">
        <title>Genomic Encyclopedia of Archaeal and Bacterial Type Strains, Phase II (KMG-II): from individual species to whole genera.</title>
        <authorList>
            <person name="Goeker M."/>
        </authorList>
    </citation>
    <scope>NUCLEOTIDE SEQUENCE</scope>
    <source>
        <strain evidence="2">DSM 43935</strain>
    </source>
</reference>
<sequence length="200" mass="22054">MRDMLAGPTNWRRRARLLYPLRCNATRTTLSPGYSPNGNALFWEFAYFPAVPRRGRAAWLIGAVLPLTVMALSPTPGLLNADIPVVLGLLLLPVNGFALLLLLSFLITQLLPGRQFWQPGPLPMLALSVVCGIPLVLGAGALHERIDERHQFVRDLVEWVQVLGGGMIGAAALGAFLWMPIAWIMYRSRRIHAVNLDALD</sequence>
<feature type="transmembrane region" description="Helical" evidence="1">
    <location>
        <begin position="122"/>
        <end position="142"/>
    </location>
</feature>
<name>A0AAE3GBJ4_9PSEU</name>
<accession>A0AAE3GBJ4</accession>
<keyword evidence="1" id="KW-1133">Transmembrane helix</keyword>
<evidence type="ECO:0000256" key="1">
    <source>
        <dbReference type="SAM" id="Phobius"/>
    </source>
</evidence>
<gene>
    <name evidence="2" type="ORF">LX83_001072</name>
</gene>
<keyword evidence="1" id="KW-0472">Membrane</keyword>
<feature type="transmembrane region" description="Helical" evidence="1">
    <location>
        <begin position="162"/>
        <end position="186"/>
    </location>
</feature>
<feature type="transmembrane region" description="Helical" evidence="1">
    <location>
        <begin position="85"/>
        <end position="110"/>
    </location>
</feature>
<evidence type="ECO:0000313" key="2">
    <source>
        <dbReference type="EMBL" id="MCP2164232.1"/>
    </source>
</evidence>
<comment type="caution">
    <text evidence="2">The sequence shown here is derived from an EMBL/GenBank/DDBJ whole genome shotgun (WGS) entry which is preliminary data.</text>
</comment>
<keyword evidence="1" id="KW-0812">Transmembrane</keyword>
<organism evidence="2 3">
    <name type="scientific">Goodfellowiella coeruleoviolacea</name>
    <dbReference type="NCBI Taxonomy" id="334858"/>
    <lineage>
        <taxon>Bacteria</taxon>
        <taxon>Bacillati</taxon>
        <taxon>Actinomycetota</taxon>
        <taxon>Actinomycetes</taxon>
        <taxon>Pseudonocardiales</taxon>
        <taxon>Pseudonocardiaceae</taxon>
        <taxon>Goodfellowiella</taxon>
    </lineage>
</organism>
<keyword evidence="3" id="KW-1185">Reference proteome</keyword>
<dbReference type="AlphaFoldDB" id="A0AAE3GBJ4"/>
<proteinExistence type="predicted"/>
<dbReference type="EMBL" id="JAMTCK010000002">
    <property type="protein sequence ID" value="MCP2164232.1"/>
    <property type="molecule type" value="Genomic_DNA"/>
</dbReference>